<sequence>MSRLTEGARFNLKEELSRCLWQERLEATVVEAIRYYVRGSADSIIEGAARGSKRMSLLLGNVNQAEFPRNQLDFSSIQGDVQKGFLRAFLKICQHHINIAQARYSIEAFEGQYPLWKQFGATIVGLVVTALAYPAIILFPYITFGSETFGILRDDSVILDMCKTYQVNPRAMVWAFTPAIEIRQVKYAVLGMFRENADRGADSVRKEGAFKWNMHLAYGWAEELGLILEKCICPSQRNVPGALAFLNSVFPGFIWENCLLGCVSKKMGECVRREIEHDEERVKVHSGNGDVEPGPSECTVQEFQQRLLARIKIHAKRVDQFQLAEALVVETGMANAMSEIWASLPSDFGSMRRRNN</sequence>
<keyword evidence="1" id="KW-1133">Transmembrane helix</keyword>
<keyword evidence="1" id="KW-0472">Membrane</keyword>
<dbReference type="EMBL" id="CAJMXA010003990">
    <property type="protein sequence ID" value="CAE6530430.1"/>
    <property type="molecule type" value="Genomic_DNA"/>
</dbReference>
<gene>
    <name evidence="2" type="ORF">RDB_LOCUS166929</name>
</gene>
<evidence type="ECO:0000256" key="1">
    <source>
        <dbReference type="SAM" id="Phobius"/>
    </source>
</evidence>
<name>A0A8H3HQH9_9AGAM</name>
<keyword evidence="1" id="KW-0812">Transmembrane</keyword>
<feature type="transmembrane region" description="Helical" evidence="1">
    <location>
        <begin position="119"/>
        <end position="142"/>
    </location>
</feature>
<accession>A0A8H3HQH9</accession>
<proteinExistence type="predicted"/>
<evidence type="ECO:0000313" key="2">
    <source>
        <dbReference type="EMBL" id="CAE6530430.1"/>
    </source>
</evidence>
<comment type="caution">
    <text evidence="2">The sequence shown here is derived from an EMBL/GenBank/DDBJ whole genome shotgun (WGS) entry which is preliminary data.</text>
</comment>
<organism evidence="2 3">
    <name type="scientific">Rhizoctonia solani</name>
    <dbReference type="NCBI Taxonomy" id="456999"/>
    <lineage>
        <taxon>Eukaryota</taxon>
        <taxon>Fungi</taxon>
        <taxon>Dikarya</taxon>
        <taxon>Basidiomycota</taxon>
        <taxon>Agaricomycotina</taxon>
        <taxon>Agaricomycetes</taxon>
        <taxon>Cantharellales</taxon>
        <taxon>Ceratobasidiaceae</taxon>
        <taxon>Rhizoctonia</taxon>
    </lineage>
</organism>
<reference evidence="2" key="1">
    <citation type="submission" date="2021-01" db="EMBL/GenBank/DDBJ databases">
        <authorList>
            <person name="Kaushik A."/>
        </authorList>
    </citation>
    <scope>NUCLEOTIDE SEQUENCE</scope>
    <source>
        <strain evidence="2">AG6-10EEA</strain>
    </source>
</reference>
<dbReference type="AlphaFoldDB" id="A0A8H3HQH9"/>
<dbReference type="Proteomes" id="UP000663853">
    <property type="component" value="Unassembled WGS sequence"/>
</dbReference>
<protein>
    <submittedName>
        <fullName evidence="2">Uncharacterized protein</fullName>
    </submittedName>
</protein>
<evidence type="ECO:0000313" key="3">
    <source>
        <dbReference type="Proteomes" id="UP000663853"/>
    </source>
</evidence>